<evidence type="ECO:0000313" key="2">
    <source>
        <dbReference type="EMBL" id="MBD1387567.1"/>
    </source>
</evidence>
<protein>
    <recommendedName>
        <fullName evidence="4">DUF4148 domain-containing protein</fullName>
    </recommendedName>
</protein>
<feature type="chain" id="PRO_5046895690" description="DUF4148 domain-containing protein" evidence="1">
    <location>
        <begin position="20"/>
        <end position="98"/>
    </location>
</feature>
<comment type="caution">
    <text evidence="2">The sequence shown here is derived from an EMBL/GenBank/DDBJ whole genome shotgun (WGS) entry which is preliminary data.</text>
</comment>
<name>A0ABR7XAE9_9SPHI</name>
<evidence type="ECO:0008006" key="4">
    <source>
        <dbReference type="Google" id="ProtNLM"/>
    </source>
</evidence>
<sequence>MKKYLSAAILTIISVAAFAQAPQQKGGINTINNSMPSRISMNVTVARQTPNTSFGEKVNAGLSTAGAAIATGAAAVTTPAPGQSAYRERRTYTAGRKY</sequence>
<keyword evidence="3" id="KW-1185">Reference proteome</keyword>
<feature type="signal peptide" evidence="1">
    <location>
        <begin position="1"/>
        <end position="19"/>
    </location>
</feature>
<evidence type="ECO:0000313" key="3">
    <source>
        <dbReference type="Proteomes" id="UP000618754"/>
    </source>
</evidence>
<gene>
    <name evidence="2" type="ORF">IDJ75_19945</name>
</gene>
<dbReference type="Proteomes" id="UP000618754">
    <property type="component" value="Unassembled WGS sequence"/>
</dbReference>
<keyword evidence="1" id="KW-0732">Signal</keyword>
<dbReference type="RefSeq" id="WP_191177407.1">
    <property type="nucleotide sequence ID" value="NZ_JACWMW010000006.1"/>
</dbReference>
<accession>A0ABR7XAE9</accession>
<organism evidence="2 3">
    <name type="scientific">Mucilaginibacter rigui</name>
    <dbReference type="NCBI Taxonomy" id="534635"/>
    <lineage>
        <taxon>Bacteria</taxon>
        <taxon>Pseudomonadati</taxon>
        <taxon>Bacteroidota</taxon>
        <taxon>Sphingobacteriia</taxon>
        <taxon>Sphingobacteriales</taxon>
        <taxon>Sphingobacteriaceae</taxon>
        <taxon>Mucilaginibacter</taxon>
    </lineage>
</organism>
<reference evidence="2 3" key="1">
    <citation type="submission" date="2020-09" db="EMBL/GenBank/DDBJ databases">
        <title>Novel species of Mucilaginibacter isolated from a glacier on the Tibetan Plateau.</title>
        <authorList>
            <person name="Liu Q."/>
            <person name="Xin Y.-H."/>
        </authorList>
    </citation>
    <scope>NUCLEOTIDE SEQUENCE [LARGE SCALE GENOMIC DNA]</scope>
    <source>
        <strain evidence="2 3">CGMCC 1.13878</strain>
    </source>
</reference>
<proteinExistence type="predicted"/>
<evidence type="ECO:0000256" key="1">
    <source>
        <dbReference type="SAM" id="SignalP"/>
    </source>
</evidence>
<dbReference type="EMBL" id="JACWMW010000006">
    <property type="protein sequence ID" value="MBD1387567.1"/>
    <property type="molecule type" value="Genomic_DNA"/>
</dbReference>